<dbReference type="PANTHER" id="PTHR31701:SF2">
    <property type="entry name" value="ENDOPLASMIC RETICULUM MEMBRANE-ASSOCIATED RNA DEGRADATION PROTEIN"/>
    <property type="match status" value="1"/>
</dbReference>
<dbReference type="EMBL" id="JARBHB010000003">
    <property type="protein sequence ID" value="KAJ8890217.1"/>
    <property type="molecule type" value="Genomic_DNA"/>
</dbReference>
<evidence type="ECO:0000313" key="3">
    <source>
        <dbReference type="Proteomes" id="UP001159363"/>
    </source>
</evidence>
<protein>
    <recommendedName>
        <fullName evidence="1">DUF4209 domain-containing protein</fullName>
    </recommendedName>
</protein>
<comment type="caution">
    <text evidence="2">The sequence shown here is derived from an EMBL/GenBank/DDBJ whole genome shotgun (WGS) entry which is preliminary data.</text>
</comment>
<name>A0ABQ9I0Q6_9NEOP</name>
<dbReference type="Pfam" id="PF13910">
    <property type="entry name" value="DUF4209"/>
    <property type="match status" value="1"/>
</dbReference>
<gene>
    <name evidence="2" type="ORF">PR048_009725</name>
</gene>
<reference evidence="2 3" key="1">
    <citation type="submission" date="2023-02" db="EMBL/GenBank/DDBJ databases">
        <title>LHISI_Scaffold_Assembly.</title>
        <authorList>
            <person name="Stuart O.P."/>
            <person name="Cleave R."/>
            <person name="Magrath M.J.L."/>
            <person name="Mikheyev A.S."/>
        </authorList>
    </citation>
    <scope>NUCLEOTIDE SEQUENCE [LARGE SCALE GENOMIC DNA]</scope>
    <source>
        <strain evidence="2">Daus_M_001</strain>
        <tissue evidence="2">Leg muscle</tissue>
    </source>
</reference>
<dbReference type="Proteomes" id="UP001159363">
    <property type="component" value="Chromosome 3"/>
</dbReference>
<dbReference type="InterPro" id="IPR039635">
    <property type="entry name" value="ERMARD"/>
</dbReference>
<proteinExistence type="predicted"/>
<organism evidence="2 3">
    <name type="scientific">Dryococelus australis</name>
    <dbReference type="NCBI Taxonomy" id="614101"/>
    <lineage>
        <taxon>Eukaryota</taxon>
        <taxon>Metazoa</taxon>
        <taxon>Ecdysozoa</taxon>
        <taxon>Arthropoda</taxon>
        <taxon>Hexapoda</taxon>
        <taxon>Insecta</taxon>
        <taxon>Pterygota</taxon>
        <taxon>Neoptera</taxon>
        <taxon>Polyneoptera</taxon>
        <taxon>Phasmatodea</taxon>
        <taxon>Verophasmatodea</taxon>
        <taxon>Anareolatae</taxon>
        <taxon>Phasmatidae</taxon>
        <taxon>Eurycanthinae</taxon>
        <taxon>Dryococelus</taxon>
    </lineage>
</organism>
<evidence type="ECO:0000313" key="2">
    <source>
        <dbReference type="EMBL" id="KAJ8890217.1"/>
    </source>
</evidence>
<feature type="domain" description="DUF4209" evidence="1">
    <location>
        <begin position="2"/>
        <end position="42"/>
    </location>
</feature>
<keyword evidence="3" id="KW-1185">Reference proteome</keyword>
<evidence type="ECO:0000259" key="1">
    <source>
        <dbReference type="Pfam" id="PF13910"/>
    </source>
</evidence>
<dbReference type="PANTHER" id="PTHR31701">
    <property type="entry name" value="ENDOPLASMIC RETICULUM MEMBRANE-ASSOCIATED RNA DEGRADATION PROTEIN"/>
    <property type="match status" value="1"/>
</dbReference>
<sequence>MQILFGTPLCLNLRNIVWHGFPSPEELQPHFAIVLIVLMASLGEVLQSKGFSVSSLPSRPQVSNLHQLSSALDGCFPDLTIYHKETVEVFRNCHFIAPSHKATWDVILQHYINSR</sequence>
<dbReference type="InterPro" id="IPR025209">
    <property type="entry name" value="DUF4209"/>
</dbReference>
<accession>A0ABQ9I0Q6</accession>